<dbReference type="EMBL" id="KZ302074">
    <property type="protein sequence ID" value="PFH48171.1"/>
    <property type="molecule type" value="Genomic_DNA"/>
</dbReference>
<organism evidence="1 2">
    <name type="scientific">Amanita thiersii Skay4041</name>
    <dbReference type="NCBI Taxonomy" id="703135"/>
    <lineage>
        <taxon>Eukaryota</taxon>
        <taxon>Fungi</taxon>
        <taxon>Dikarya</taxon>
        <taxon>Basidiomycota</taxon>
        <taxon>Agaricomycotina</taxon>
        <taxon>Agaricomycetes</taxon>
        <taxon>Agaricomycetidae</taxon>
        <taxon>Agaricales</taxon>
        <taxon>Pluteineae</taxon>
        <taxon>Amanitaceae</taxon>
        <taxon>Amanita</taxon>
    </lineage>
</organism>
<dbReference type="Proteomes" id="UP000242287">
    <property type="component" value="Unassembled WGS sequence"/>
</dbReference>
<proteinExistence type="predicted"/>
<keyword evidence="2" id="KW-1185">Reference proteome</keyword>
<gene>
    <name evidence="1" type="ORF">AMATHDRAFT_66124</name>
</gene>
<evidence type="ECO:0000313" key="2">
    <source>
        <dbReference type="Proteomes" id="UP000242287"/>
    </source>
</evidence>
<name>A0A2A9NIQ2_9AGAR</name>
<reference evidence="1 2" key="1">
    <citation type="submission" date="2014-02" db="EMBL/GenBank/DDBJ databases">
        <title>Transposable element dynamics among asymbiotic and ectomycorrhizal Amanita fungi.</title>
        <authorList>
            <consortium name="DOE Joint Genome Institute"/>
            <person name="Hess J."/>
            <person name="Skrede I."/>
            <person name="Wolfe B."/>
            <person name="LaButti K."/>
            <person name="Ohm R.A."/>
            <person name="Grigoriev I.V."/>
            <person name="Pringle A."/>
        </authorList>
    </citation>
    <scope>NUCLEOTIDE SEQUENCE [LARGE SCALE GENOMIC DNA]</scope>
    <source>
        <strain evidence="1 2">SKay4041</strain>
    </source>
</reference>
<sequence>MGVQTRLPGIWMVFHHFQEGTQLGLNQYPNQGIKSQIVPSKEFQKCTCTVVQVLCC</sequence>
<dbReference type="AlphaFoldDB" id="A0A2A9NIQ2"/>
<accession>A0A2A9NIQ2</accession>
<protein>
    <submittedName>
        <fullName evidence="1">Uncharacterized protein</fullName>
    </submittedName>
</protein>
<evidence type="ECO:0000313" key="1">
    <source>
        <dbReference type="EMBL" id="PFH48171.1"/>
    </source>
</evidence>